<dbReference type="GO" id="GO:0005543">
    <property type="term" value="F:phospholipid binding"/>
    <property type="evidence" value="ECO:0007669"/>
    <property type="project" value="TreeGrafter"/>
</dbReference>
<dbReference type="PANTHER" id="PTHR33371">
    <property type="entry name" value="INTERMEMBRANE PHOSPHOLIPID TRANSPORT SYSTEM BINDING PROTEIN MLAD-RELATED"/>
    <property type="match status" value="1"/>
</dbReference>
<evidence type="ECO:0000259" key="2">
    <source>
        <dbReference type="Pfam" id="PF02470"/>
    </source>
</evidence>
<feature type="transmembrane region" description="Helical" evidence="1">
    <location>
        <begin position="6"/>
        <end position="26"/>
    </location>
</feature>
<proteinExistence type="predicted"/>
<accession>A0A4R6UI32</accession>
<comment type="caution">
    <text evidence="3">The sequence shown here is derived from an EMBL/GenBank/DDBJ whole genome shotgun (WGS) entry which is preliminary data.</text>
</comment>
<dbReference type="InterPro" id="IPR052336">
    <property type="entry name" value="MlaD_Phospholipid_Transporter"/>
</dbReference>
<dbReference type="PANTHER" id="PTHR33371:SF4">
    <property type="entry name" value="INTERMEMBRANE PHOSPHOLIPID TRANSPORT SYSTEM BINDING PROTEIN MLAD"/>
    <property type="match status" value="1"/>
</dbReference>
<organism evidence="3 4">
    <name type="scientific">Permianibacter aggregans</name>
    <dbReference type="NCBI Taxonomy" id="1510150"/>
    <lineage>
        <taxon>Bacteria</taxon>
        <taxon>Pseudomonadati</taxon>
        <taxon>Pseudomonadota</taxon>
        <taxon>Gammaproteobacteria</taxon>
        <taxon>Pseudomonadales</taxon>
        <taxon>Pseudomonadaceae</taxon>
        <taxon>Permianibacter</taxon>
    </lineage>
</organism>
<dbReference type="Pfam" id="PF02470">
    <property type="entry name" value="MlaD"/>
    <property type="match status" value="1"/>
</dbReference>
<feature type="domain" description="Mce/MlaD" evidence="2">
    <location>
        <begin position="38"/>
        <end position="116"/>
    </location>
</feature>
<dbReference type="NCBIfam" id="TIGR04430">
    <property type="entry name" value="OM_asym_MlaD"/>
    <property type="match status" value="1"/>
</dbReference>
<dbReference type="EMBL" id="SNYM01000013">
    <property type="protein sequence ID" value="TDQ46550.1"/>
    <property type="molecule type" value="Genomic_DNA"/>
</dbReference>
<gene>
    <name evidence="3" type="ORF">EV696_11391</name>
</gene>
<dbReference type="RefSeq" id="WP_198325131.1">
    <property type="nucleotide sequence ID" value="NZ_CP037953.1"/>
</dbReference>
<keyword evidence="1" id="KW-0472">Membrane</keyword>
<dbReference type="InterPro" id="IPR003399">
    <property type="entry name" value="Mce/MlaD"/>
</dbReference>
<evidence type="ECO:0000313" key="3">
    <source>
        <dbReference type="EMBL" id="TDQ46550.1"/>
    </source>
</evidence>
<sequence length="152" mass="16420">MDTRRVEILVGAFVMLGIAALIVLALKVSSINQLNGDNTYELNARFANIGGLKVRSPVRMGGVLVGRVSKIGLDEHYMPIVTMAIDSRYKELPIDTSAKINTAGLLGEQYIGLSPGGELDLLQPGDMITETQSALVLEDLISKYLFSDKPAQ</sequence>
<dbReference type="AlphaFoldDB" id="A0A4R6UI32"/>
<keyword evidence="4" id="KW-1185">Reference proteome</keyword>
<keyword evidence="1" id="KW-1133">Transmembrane helix</keyword>
<evidence type="ECO:0000256" key="1">
    <source>
        <dbReference type="SAM" id="Phobius"/>
    </source>
</evidence>
<dbReference type="Proteomes" id="UP000295375">
    <property type="component" value="Unassembled WGS sequence"/>
</dbReference>
<evidence type="ECO:0000313" key="4">
    <source>
        <dbReference type="Proteomes" id="UP000295375"/>
    </source>
</evidence>
<dbReference type="InterPro" id="IPR030970">
    <property type="entry name" value="ABC_MlaD"/>
</dbReference>
<reference evidence="3 4" key="1">
    <citation type="submission" date="2019-03" db="EMBL/GenBank/DDBJ databases">
        <title>Genomic Encyclopedia of Type Strains, Phase IV (KMG-IV): sequencing the most valuable type-strain genomes for metagenomic binning, comparative biology and taxonomic classification.</title>
        <authorList>
            <person name="Goeker M."/>
        </authorList>
    </citation>
    <scope>NUCLEOTIDE SEQUENCE [LARGE SCALE GENOMIC DNA]</scope>
    <source>
        <strain evidence="3 4">DSM 103792</strain>
    </source>
</reference>
<dbReference type="GO" id="GO:0005548">
    <property type="term" value="F:phospholipid transporter activity"/>
    <property type="evidence" value="ECO:0007669"/>
    <property type="project" value="TreeGrafter"/>
</dbReference>
<name>A0A4R6UI32_9GAMM</name>
<keyword evidence="1" id="KW-0812">Transmembrane</keyword>
<protein>
    <submittedName>
        <fullName evidence="3">Phospholipid/cholesterol/gamma-HCH transport system substrate-binding protein</fullName>
    </submittedName>
</protein>